<organism evidence="3">
    <name type="scientific">marine sediment metagenome</name>
    <dbReference type="NCBI Taxonomy" id="412755"/>
    <lineage>
        <taxon>unclassified sequences</taxon>
        <taxon>metagenomes</taxon>
        <taxon>ecological metagenomes</taxon>
    </lineage>
</organism>
<sequence>MSETKKFNEESLAEFDGTDPEKPAYVAYKGKVYDVTGNPLFVDGLHFEHTAGMDLTEDMEEAPHSEDVMEELTVVGEFTED</sequence>
<dbReference type="InterPro" id="IPR036400">
    <property type="entry name" value="Cyt_B5-like_heme/steroid_sf"/>
</dbReference>
<dbReference type="Gene3D" id="3.10.120.10">
    <property type="entry name" value="Cytochrome b5-like heme/steroid binding domain"/>
    <property type="match status" value="1"/>
</dbReference>
<feature type="region of interest" description="Disordered" evidence="1">
    <location>
        <begin position="1"/>
        <end position="21"/>
    </location>
</feature>
<evidence type="ECO:0000313" key="3">
    <source>
        <dbReference type="EMBL" id="GAI56990.1"/>
    </source>
</evidence>
<evidence type="ECO:0000259" key="2">
    <source>
        <dbReference type="SMART" id="SM01117"/>
    </source>
</evidence>
<comment type="caution">
    <text evidence="3">The sequence shown here is derived from an EMBL/GenBank/DDBJ whole genome shotgun (WGS) entry which is preliminary data.</text>
</comment>
<dbReference type="InterPro" id="IPR001199">
    <property type="entry name" value="Cyt_B5-like_heme/steroid-bd"/>
</dbReference>
<dbReference type="Pfam" id="PF00173">
    <property type="entry name" value="Cyt-b5"/>
    <property type="match status" value="1"/>
</dbReference>
<reference evidence="3" key="1">
    <citation type="journal article" date="2014" name="Front. Microbiol.">
        <title>High frequency of phylogenetically diverse reductive dehalogenase-homologous genes in deep subseafloor sedimentary metagenomes.</title>
        <authorList>
            <person name="Kawai M."/>
            <person name="Futagami T."/>
            <person name="Toyoda A."/>
            <person name="Takaki Y."/>
            <person name="Nishi S."/>
            <person name="Hori S."/>
            <person name="Arai W."/>
            <person name="Tsubouchi T."/>
            <person name="Morono Y."/>
            <person name="Uchiyama I."/>
            <person name="Ito T."/>
            <person name="Fujiyama A."/>
            <person name="Inagaki F."/>
            <person name="Takami H."/>
        </authorList>
    </citation>
    <scope>NUCLEOTIDE SEQUENCE</scope>
    <source>
        <strain evidence="3">Expedition CK06-06</strain>
    </source>
</reference>
<dbReference type="EMBL" id="BARV01035427">
    <property type="protein sequence ID" value="GAI56990.1"/>
    <property type="molecule type" value="Genomic_DNA"/>
</dbReference>
<dbReference type="AlphaFoldDB" id="X1R1M0"/>
<dbReference type="SMART" id="SM01117">
    <property type="entry name" value="Cyt-b5"/>
    <property type="match status" value="1"/>
</dbReference>
<name>X1R1M0_9ZZZZ</name>
<dbReference type="SUPFAM" id="SSF55856">
    <property type="entry name" value="Cytochrome b5-like heme/steroid binding domain"/>
    <property type="match status" value="1"/>
</dbReference>
<accession>X1R1M0</accession>
<protein>
    <recommendedName>
        <fullName evidence="2">Cytochrome b5 heme-binding domain-containing protein</fullName>
    </recommendedName>
</protein>
<feature type="domain" description="Cytochrome b5 heme-binding" evidence="2">
    <location>
        <begin position="7"/>
        <end position="79"/>
    </location>
</feature>
<proteinExistence type="predicted"/>
<gene>
    <name evidence="3" type="ORF">S06H3_55285</name>
</gene>
<evidence type="ECO:0000256" key="1">
    <source>
        <dbReference type="SAM" id="MobiDB-lite"/>
    </source>
</evidence>